<feature type="transmembrane region" description="Helical" evidence="1">
    <location>
        <begin position="12"/>
        <end position="32"/>
    </location>
</feature>
<keyword evidence="1" id="KW-0472">Membrane</keyword>
<reference evidence="2" key="1">
    <citation type="journal article" date="2020" name="Fungal Divers.">
        <title>Resolving the Mortierellaceae phylogeny through synthesis of multi-gene phylogenetics and phylogenomics.</title>
        <authorList>
            <person name="Vandepol N."/>
            <person name="Liber J."/>
            <person name="Desiro A."/>
            <person name="Na H."/>
            <person name="Kennedy M."/>
            <person name="Barry K."/>
            <person name="Grigoriev I.V."/>
            <person name="Miller A.N."/>
            <person name="O'Donnell K."/>
            <person name="Stajich J.E."/>
            <person name="Bonito G."/>
        </authorList>
    </citation>
    <scope>NUCLEOTIDE SEQUENCE</scope>
    <source>
        <strain evidence="2">NVP1</strain>
    </source>
</reference>
<evidence type="ECO:0000256" key="1">
    <source>
        <dbReference type="SAM" id="Phobius"/>
    </source>
</evidence>
<gene>
    <name evidence="2" type="ORF">BG006_005187</name>
</gene>
<dbReference type="Proteomes" id="UP000696485">
    <property type="component" value="Unassembled WGS sequence"/>
</dbReference>
<name>A0A9P5SL62_9FUNG</name>
<protein>
    <submittedName>
        <fullName evidence="2">Uncharacterized protein</fullName>
    </submittedName>
</protein>
<evidence type="ECO:0000313" key="2">
    <source>
        <dbReference type="EMBL" id="KAF9331954.1"/>
    </source>
</evidence>
<feature type="transmembrane region" description="Helical" evidence="1">
    <location>
        <begin position="143"/>
        <end position="163"/>
    </location>
</feature>
<sequence length="179" mass="19585">MAFTGQSTTLKLGFIMDALLGLLGLITLFSLLKYATYDYKDHDICVLFLDLETQKMQPSACTFSTAAGGIIVLAAAVLTFMDYVTWKRSENYKGKRASVATLFLTPIMTLFSFCTAIVVVLGIRKSCGGSCDRGGGFSPEVKGIYTGISCAGLSGLFFAIYGISEYVQYRRRHINGDKW</sequence>
<dbReference type="EMBL" id="JAAAUY010000291">
    <property type="protein sequence ID" value="KAF9331954.1"/>
    <property type="molecule type" value="Genomic_DNA"/>
</dbReference>
<dbReference type="AlphaFoldDB" id="A0A9P5SL62"/>
<keyword evidence="3" id="KW-1185">Reference proteome</keyword>
<evidence type="ECO:0000313" key="3">
    <source>
        <dbReference type="Proteomes" id="UP000696485"/>
    </source>
</evidence>
<keyword evidence="1" id="KW-1133">Transmembrane helix</keyword>
<keyword evidence="1" id="KW-0812">Transmembrane</keyword>
<accession>A0A9P5SL62</accession>
<feature type="transmembrane region" description="Helical" evidence="1">
    <location>
        <begin position="63"/>
        <end position="85"/>
    </location>
</feature>
<organism evidence="2 3">
    <name type="scientific">Podila minutissima</name>
    <dbReference type="NCBI Taxonomy" id="64525"/>
    <lineage>
        <taxon>Eukaryota</taxon>
        <taxon>Fungi</taxon>
        <taxon>Fungi incertae sedis</taxon>
        <taxon>Mucoromycota</taxon>
        <taxon>Mortierellomycotina</taxon>
        <taxon>Mortierellomycetes</taxon>
        <taxon>Mortierellales</taxon>
        <taxon>Mortierellaceae</taxon>
        <taxon>Podila</taxon>
    </lineage>
</organism>
<feature type="transmembrane region" description="Helical" evidence="1">
    <location>
        <begin position="97"/>
        <end position="123"/>
    </location>
</feature>
<comment type="caution">
    <text evidence="2">The sequence shown here is derived from an EMBL/GenBank/DDBJ whole genome shotgun (WGS) entry which is preliminary data.</text>
</comment>
<proteinExistence type="predicted"/>